<name>A0AA46DDU0_9BURK</name>
<organism evidence="1 2">
    <name type="scientific">Caldimonas thermodepolymerans</name>
    <dbReference type="NCBI Taxonomy" id="215580"/>
    <lineage>
        <taxon>Bacteria</taxon>
        <taxon>Pseudomonadati</taxon>
        <taxon>Pseudomonadota</taxon>
        <taxon>Betaproteobacteria</taxon>
        <taxon>Burkholderiales</taxon>
        <taxon>Sphaerotilaceae</taxon>
        <taxon>Caldimonas</taxon>
    </lineage>
</organism>
<evidence type="ECO:0000313" key="2">
    <source>
        <dbReference type="Proteomes" id="UP000294772"/>
    </source>
</evidence>
<reference evidence="1 2" key="1">
    <citation type="submission" date="2019-03" db="EMBL/GenBank/DDBJ databases">
        <title>Genomic Encyclopedia of Type Strains, Phase IV (KMG-IV): sequencing the most valuable type-strain genomes for metagenomic binning, comparative biology and taxonomic classification.</title>
        <authorList>
            <person name="Goeker M."/>
        </authorList>
    </citation>
    <scope>NUCLEOTIDE SEQUENCE [LARGE SCALE GENOMIC DNA]</scope>
    <source>
        <strain evidence="1 2">DSM 15264</strain>
    </source>
</reference>
<dbReference type="RefSeq" id="WP_165908697.1">
    <property type="nucleotide sequence ID" value="NZ_CP110416.1"/>
</dbReference>
<dbReference type="EMBL" id="SLXF01000006">
    <property type="protein sequence ID" value="TCP06606.1"/>
    <property type="molecule type" value="Genomic_DNA"/>
</dbReference>
<proteinExistence type="predicted"/>
<dbReference type="Proteomes" id="UP000294772">
    <property type="component" value="Unassembled WGS sequence"/>
</dbReference>
<protein>
    <submittedName>
        <fullName evidence="1">CRISPR type IV-associated protein Csf3</fullName>
    </submittedName>
</protein>
<sequence length="220" mass="25206">MEALKITARLYNGFTSADPWSPSIDGILAYWHMREKLGDEFDLAASNSALMQPVDDLPLERVEHGDQWWYACSSPIYTLHATARKHMHRRFDDAHERHLDLQGKSGKILTAAGPYKNSRIPFLLRVTDRVEWHVVGDRPSIERLLRQCSHIGARYGSGYGRVREWLLEPGDRETALRRRPVPVSYADEHGIDGERLTWGLRPPARLRSTRTLCVMPEVPA</sequence>
<accession>A0AA46DDU0</accession>
<comment type="caution">
    <text evidence="1">The sequence shown here is derived from an EMBL/GenBank/DDBJ whole genome shotgun (WGS) entry which is preliminary data.</text>
</comment>
<dbReference type="AlphaFoldDB" id="A0AA46DDU0"/>
<gene>
    <name evidence="1" type="ORF">EV676_10689</name>
</gene>
<evidence type="ECO:0000313" key="1">
    <source>
        <dbReference type="EMBL" id="TCP06606.1"/>
    </source>
</evidence>